<gene>
    <name evidence="2" type="ORF">BDV95DRAFT_666400</name>
</gene>
<comment type="caution">
    <text evidence="2">The sequence shown here is derived from an EMBL/GenBank/DDBJ whole genome shotgun (WGS) entry which is preliminary data.</text>
</comment>
<feature type="region of interest" description="Disordered" evidence="1">
    <location>
        <begin position="209"/>
        <end position="242"/>
    </location>
</feature>
<reference evidence="2 3" key="1">
    <citation type="submission" date="2020-01" db="EMBL/GenBank/DDBJ databases">
        <authorList>
            <consortium name="DOE Joint Genome Institute"/>
            <person name="Haridas S."/>
            <person name="Albert R."/>
            <person name="Binder M."/>
            <person name="Bloem J."/>
            <person name="Labutti K."/>
            <person name="Salamov A."/>
            <person name="Andreopoulos B."/>
            <person name="Baker S.E."/>
            <person name="Barry K."/>
            <person name="Bills G."/>
            <person name="Bluhm B.H."/>
            <person name="Cannon C."/>
            <person name="Castanera R."/>
            <person name="Culley D.E."/>
            <person name="Daum C."/>
            <person name="Ezra D."/>
            <person name="Gonzalez J.B."/>
            <person name="Henrissat B."/>
            <person name="Kuo A."/>
            <person name="Liang C."/>
            <person name="Lipzen A."/>
            <person name="Lutzoni F."/>
            <person name="Magnuson J."/>
            <person name="Mondo S."/>
            <person name="Nolan M."/>
            <person name="Ohm R."/>
            <person name="Pangilinan J."/>
            <person name="Park H.-J.H."/>
            <person name="Ramirez L."/>
            <person name="Alfaro M."/>
            <person name="Sun H."/>
            <person name="Tritt A."/>
            <person name="Yoshinaga Y."/>
            <person name="Zwiers L.-H.L."/>
            <person name="Turgeon B.G."/>
            <person name="Goodwin S.B."/>
            <person name="Spatafora J.W."/>
            <person name="Crous P.W."/>
            <person name="Grigoriev I.V."/>
        </authorList>
    </citation>
    <scope>NUCLEOTIDE SEQUENCE [LARGE SCALE GENOMIC DNA]</scope>
    <source>
        <strain evidence="2 3">CBS 611.86</strain>
    </source>
</reference>
<dbReference type="Proteomes" id="UP000481861">
    <property type="component" value="Unassembled WGS sequence"/>
</dbReference>
<feature type="compositionally biased region" description="Basic and acidic residues" evidence="1">
    <location>
        <begin position="230"/>
        <end position="242"/>
    </location>
</feature>
<dbReference type="AlphaFoldDB" id="A0A7C8IAB3"/>
<accession>A0A7C8IAB3</accession>
<protein>
    <submittedName>
        <fullName evidence="2">Uncharacterized protein</fullName>
    </submittedName>
</protein>
<evidence type="ECO:0000313" key="2">
    <source>
        <dbReference type="EMBL" id="KAF2874569.1"/>
    </source>
</evidence>
<dbReference type="EMBL" id="JAADJZ010000006">
    <property type="protein sequence ID" value="KAF2874569.1"/>
    <property type="molecule type" value="Genomic_DNA"/>
</dbReference>
<feature type="region of interest" description="Disordered" evidence="1">
    <location>
        <begin position="1"/>
        <end position="43"/>
    </location>
</feature>
<feature type="compositionally biased region" description="Polar residues" evidence="1">
    <location>
        <begin position="18"/>
        <end position="37"/>
    </location>
</feature>
<keyword evidence="3" id="KW-1185">Reference proteome</keyword>
<feature type="compositionally biased region" description="Acidic residues" evidence="1">
    <location>
        <begin position="219"/>
        <end position="229"/>
    </location>
</feature>
<evidence type="ECO:0000256" key="1">
    <source>
        <dbReference type="SAM" id="MobiDB-lite"/>
    </source>
</evidence>
<sequence>MVDSTTHSHLLSGPRQVVHSSNFSDITRPPTTTTESHVAQPGAHSTFHIYHKKEGGDRLISPVIDPSKERRWGPTVAESKAERNHDRALVKEGPAVEEADDDGSFFLHTPYLAFHNPPRVLYAGPSRHANPAVLIHGSSCWRKWKLQLGPSIALPGVLDPRGVVSWKHNGGNKQALKSDDRLLQGYKVGTWRLWGETGKTYVHNVNANRKAGTGVDPDVPQDDNLDPTDVESKSEAEEREGHGPVLADEVVTLSWTNPLSRHSRRYHFQYNDIDFYWKGTGTVRESRSCGFFIRYNHLKLIARLPSTASDEPDQPEVCLGKYTCSVASRKSGTLEIYDAVILRLAMQHMPSVLPLEPFNDRMDDSMGEDNNNKVEALKKAPLYHVILATAMCMIIGEKEKRQTVQQIFQGAGEAGGGG</sequence>
<evidence type="ECO:0000313" key="3">
    <source>
        <dbReference type="Proteomes" id="UP000481861"/>
    </source>
</evidence>
<name>A0A7C8IAB3_9PLEO</name>
<feature type="region of interest" description="Disordered" evidence="1">
    <location>
        <begin position="58"/>
        <end position="86"/>
    </location>
</feature>
<proteinExistence type="predicted"/>
<organism evidence="2 3">
    <name type="scientific">Massariosphaeria phaeospora</name>
    <dbReference type="NCBI Taxonomy" id="100035"/>
    <lineage>
        <taxon>Eukaryota</taxon>
        <taxon>Fungi</taxon>
        <taxon>Dikarya</taxon>
        <taxon>Ascomycota</taxon>
        <taxon>Pezizomycotina</taxon>
        <taxon>Dothideomycetes</taxon>
        <taxon>Pleosporomycetidae</taxon>
        <taxon>Pleosporales</taxon>
        <taxon>Pleosporales incertae sedis</taxon>
        <taxon>Massariosphaeria</taxon>
    </lineage>
</organism>
<dbReference type="OrthoDB" id="3924768at2759"/>